<gene>
    <name evidence="1" type="ORF">K435DRAFT_309484</name>
</gene>
<dbReference type="OrthoDB" id="1844152at2759"/>
<evidence type="ECO:0000313" key="2">
    <source>
        <dbReference type="Proteomes" id="UP000297245"/>
    </source>
</evidence>
<dbReference type="AlphaFoldDB" id="A0A4S8MLE3"/>
<evidence type="ECO:0000313" key="1">
    <source>
        <dbReference type="EMBL" id="THV03014.1"/>
    </source>
</evidence>
<sequence length="96" mass="10824">MIKLRKTKKSSFVSVPALATVQQLIARITNRVFVDQPICSIQFTSSTLSKLRPRLTCSLISYIPLSVLGFRPRNDIWMRCCGSSDLRCGNEEESSK</sequence>
<name>A0A4S8MLE3_DENBC</name>
<dbReference type="EMBL" id="ML179071">
    <property type="protein sequence ID" value="THV03014.1"/>
    <property type="molecule type" value="Genomic_DNA"/>
</dbReference>
<proteinExistence type="predicted"/>
<reference evidence="1 2" key="1">
    <citation type="journal article" date="2019" name="Nat. Ecol. Evol.">
        <title>Megaphylogeny resolves global patterns of mushroom evolution.</title>
        <authorList>
            <person name="Varga T."/>
            <person name="Krizsan K."/>
            <person name="Foldi C."/>
            <person name="Dima B."/>
            <person name="Sanchez-Garcia M."/>
            <person name="Sanchez-Ramirez S."/>
            <person name="Szollosi G.J."/>
            <person name="Szarkandi J.G."/>
            <person name="Papp V."/>
            <person name="Albert L."/>
            <person name="Andreopoulos W."/>
            <person name="Angelini C."/>
            <person name="Antonin V."/>
            <person name="Barry K.W."/>
            <person name="Bougher N.L."/>
            <person name="Buchanan P."/>
            <person name="Buyck B."/>
            <person name="Bense V."/>
            <person name="Catcheside P."/>
            <person name="Chovatia M."/>
            <person name="Cooper J."/>
            <person name="Damon W."/>
            <person name="Desjardin D."/>
            <person name="Finy P."/>
            <person name="Geml J."/>
            <person name="Haridas S."/>
            <person name="Hughes K."/>
            <person name="Justo A."/>
            <person name="Karasinski D."/>
            <person name="Kautmanova I."/>
            <person name="Kiss B."/>
            <person name="Kocsube S."/>
            <person name="Kotiranta H."/>
            <person name="LaButti K.M."/>
            <person name="Lechner B.E."/>
            <person name="Liimatainen K."/>
            <person name="Lipzen A."/>
            <person name="Lukacs Z."/>
            <person name="Mihaltcheva S."/>
            <person name="Morgado L.N."/>
            <person name="Niskanen T."/>
            <person name="Noordeloos M.E."/>
            <person name="Ohm R.A."/>
            <person name="Ortiz-Santana B."/>
            <person name="Ovrebo C."/>
            <person name="Racz N."/>
            <person name="Riley R."/>
            <person name="Savchenko A."/>
            <person name="Shiryaev A."/>
            <person name="Soop K."/>
            <person name="Spirin V."/>
            <person name="Szebenyi C."/>
            <person name="Tomsovsky M."/>
            <person name="Tulloss R.E."/>
            <person name="Uehling J."/>
            <person name="Grigoriev I.V."/>
            <person name="Vagvolgyi C."/>
            <person name="Papp T."/>
            <person name="Martin F.M."/>
            <person name="Miettinen O."/>
            <person name="Hibbett D.S."/>
            <person name="Nagy L.G."/>
        </authorList>
    </citation>
    <scope>NUCLEOTIDE SEQUENCE [LARGE SCALE GENOMIC DNA]</scope>
    <source>
        <strain evidence="1 2">CBS 962.96</strain>
    </source>
</reference>
<keyword evidence="2" id="KW-1185">Reference proteome</keyword>
<protein>
    <submittedName>
        <fullName evidence="1">Uncharacterized protein</fullName>
    </submittedName>
</protein>
<dbReference type="Proteomes" id="UP000297245">
    <property type="component" value="Unassembled WGS sequence"/>
</dbReference>
<organism evidence="1 2">
    <name type="scientific">Dendrothele bispora (strain CBS 962.96)</name>
    <dbReference type="NCBI Taxonomy" id="1314807"/>
    <lineage>
        <taxon>Eukaryota</taxon>
        <taxon>Fungi</taxon>
        <taxon>Dikarya</taxon>
        <taxon>Basidiomycota</taxon>
        <taxon>Agaricomycotina</taxon>
        <taxon>Agaricomycetes</taxon>
        <taxon>Agaricomycetidae</taxon>
        <taxon>Agaricales</taxon>
        <taxon>Agaricales incertae sedis</taxon>
        <taxon>Dendrothele</taxon>
    </lineage>
</organism>
<accession>A0A4S8MLE3</accession>